<evidence type="ECO:0000313" key="2">
    <source>
        <dbReference type="Proteomes" id="UP000752696"/>
    </source>
</evidence>
<gene>
    <name evidence="1" type="ORF">MHI_LOCUS707618</name>
</gene>
<name>A0A6V7HAX4_9HYME</name>
<comment type="caution">
    <text evidence="1">The sequence shown here is derived from an EMBL/GenBank/DDBJ whole genome shotgun (WGS) entry which is preliminary data.</text>
</comment>
<dbReference type="AlphaFoldDB" id="A0A6V7HAX4"/>
<reference evidence="1" key="1">
    <citation type="submission" date="2020-07" db="EMBL/GenBank/DDBJ databases">
        <authorList>
            <person name="Nazaruddin N."/>
        </authorList>
    </citation>
    <scope>NUCLEOTIDE SEQUENCE</scope>
</reference>
<proteinExistence type="predicted"/>
<protein>
    <submittedName>
        <fullName evidence="1">Uncharacterized protein</fullName>
    </submittedName>
</protein>
<keyword evidence="2" id="KW-1185">Reference proteome</keyword>
<feature type="non-terminal residue" evidence="1">
    <location>
        <position position="73"/>
    </location>
</feature>
<dbReference type="Proteomes" id="UP000752696">
    <property type="component" value="Unassembled WGS sequence"/>
</dbReference>
<sequence>MKNLLNVRSPSFVPSDFVFGVDEGGNEHIAIKRSGSASCGSFFLKPETHLSVVVVVVVVFQNETEGMRKQLRQ</sequence>
<organism evidence="1 2">
    <name type="scientific">Heterotrigona itama</name>
    <dbReference type="NCBI Taxonomy" id="395501"/>
    <lineage>
        <taxon>Eukaryota</taxon>
        <taxon>Metazoa</taxon>
        <taxon>Ecdysozoa</taxon>
        <taxon>Arthropoda</taxon>
        <taxon>Hexapoda</taxon>
        <taxon>Insecta</taxon>
        <taxon>Pterygota</taxon>
        <taxon>Neoptera</taxon>
        <taxon>Endopterygota</taxon>
        <taxon>Hymenoptera</taxon>
        <taxon>Apocrita</taxon>
        <taxon>Aculeata</taxon>
        <taxon>Apoidea</taxon>
        <taxon>Anthophila</taxon>
        <taxon>Apidae</taxon>
        <taxon>Heterotrigona</taxon>
    </lineage>
</organism>
<dbReference type="EMBL" id="CAJDYZ010009803">
    <property type="protein sequence ID" value="CAD1477054.1"/>
    <property type="molecule type" value="Genomic_DNA"/>
</dbReference>
<evidence type="ECO:0000313" key="1">
    <source>
        <dbReference type="EMBL" id="CAD1477054.1"/>
    </source>
</evidence>
<accession>A0A6V7HAX4</accession>